<name>A0A2I1GVT7_9GLOM</name>
<evidence type="ECO:0000313" key="2">
    <source>
        <dbReference type="Proteomes" id="UP000234323"/>
    </source>
</evidence>
<dbReference type="AlphaFoldDB" id="A0A2I1GVT7"/>
<sequence>MHGCSPSIQKLAIHLPEKQLITFRDDDNLQQVIDRADSHVTTLVAWFKENADNPAAHNHSFKEAYIRLGLLQDDTEWDVCLREACCMRIGQQLRLLFAIILIFCQPAAPEILWNNHKLALCEDILYQNHDLYSDVNDAVEQEALRQLESYLQLNAKRLNDFPDMPLFWEALDFLMVLMC</sequence>
<reference evidence="1 2" key="1">
    <citation type="submission" date="2015-10" db="EMBL/GenBank/DDBJ databases">
        <title>Genome analyses suggest a sexual origin of heterokaryosis in a supposedly ancient asexual fungus.</title>
        <authorList>
            <person name="Ropars J."/>
            <person name="Sedzielewska K."/>
            <person name="Noel J."/>
            <person name="Charron P."/>
            <person name="Farinelli L."/>
            <person name="Marton T."/>
            <person name="Kruger M."/>
            <person name="Pelin A."/>
            <person name="Brachmann A."/>
            <person name="Corradi N."/>
        </authorList>
    </citation>
    <scope>NUCLEOTIDE SEQUENCE [LARGE SCALE GENOMIC DNA]</scope>
    <source>
        <strain evidence="1 2">A4</strain>
    </source>
</reference>
<proteinExistence type="predicted"/>
<dbReference type="EMBL" id="LLXI01000914">
    <property type="protein sequence ID" value="PKY50736.1"/>
    <property type="molecule type" value="Genomic_DNA"/>
</dbReference>
<organism evidence="1 2">
    <name type="scientific">Rhizophagus irregularis</name>
    <dbReference type="NCBI Taxonomy" id="588596"/>
    <lineage>
        <taxon>Eukaryota</taxon>
        <taxon>Fungi</taxon>
        <taxon>Fungi incertae sedis</taxon>
        <taxon>Mucoromycota</taxon>
        <taxon>Glomeromycotina</taxon>
        <taxon>Glomeromycetes</taxon>
        <taxon>Glomerales</taxon>
        <taxon>Glomeraceae</taxon>
        <taxon>Rhizophagus</taxon>
    </lineage>
</organism>
<keyword evidence="2" id="KW-1185">Reference proteome</keyword>
<evidence type="ECO:0000313" key="1">
    <source>
        <dbReference type="EMBL" id="PKY50736.1"/>
    </source>
</evidence>
<accession>A0A2I1GVT7</accession>
<protein>
    <submittedName>
        <fullName evidence="1">Uncharacterized protein</fullName>
    </submittedName>
</protein>
<gene>
    <name evidence="1" type="ORF">RhiirA4_423973</name>
</gene>
<comment type="caution">
    <text evidence="1">The sequence shown here is derived from an EMBL/GenBank/DDBJ whole genome shotgun (WGS) entry which is preliminary data.</text>
</comment>
<dbReference type="Proteomes" id="UP000234323">
    <property type="component" value="Unassembled WGS sequence"/>
</dbReference>